<dbReference type="PANTHER" id="PTHR11566">
    <property type="entry name" value="DYNAMIN"/>
    <property type="match status" value="1"/>
</dbReference>
<sequence length="178" mass="20092">MDLPGEYFVVKTRSTTKNYCIGIVHHGDPSHVNLIKQLVETHIRSLNCFIVISIPMTDHIENQEAIDLARDVDPQGERTIGVLTKPDMLTSGNIGALKIYLEVIQGHRYHLGHGFYCLRLPNDAERMNHISIEDARNAESLFFKHTSPWASCTRKEQLGIESFASSLARLLGDLIARR</sequence>
<dbReference type="Pfam" id="PF00350">
    <property type="entry name" value="Dynamin_N"/>
    <property type="match status" value="1"/>
</dbReference>
<dbReference type="EMBL" id="JASNQZ010000006">
    <property type="protein sequence ID" value="KAL0957173.1"/>
    <property type="molecule type" value="Genomic_DNA"/>
</dbReference>
<name>A0ABR3JPF5_9AGAR</name>
<feature type="domain" description="Dynamin N-terminal" evidence="1">
    <location>
        <begin position="15"/>
        <end position="85"/>
    </location>
</feature>
<accession>A0ABR3JPF5</accession>
<comment type="caution">
    <text evidence="2">The sequence shown here is derived from an EMBL/GenBank/DDBJ whole genome shotgun (WGS) entry which is preliminary data.</text>
</comment>
<dbReference type="InterPro" id="IPR045063">
    <property type="entry name" value="Dynamin_N"/>
</dbReference>
<evidence type="ECO:0000313" key="2">
    <source>
        <dbReference type="EMBL" id="KAL0957173.1"/>
    </source>
</evidence>
<protein>
    <recommendedName>
        <fullName evidence="1">Dynamin N-terminal domain-containing protein</fullName>
    </recommendedName>
</protein>
<proteinExistence type="predicted"/>
<reference evidence="3" key="1">
    <citation type="submission" date="2024-06" db="EMBL/GenBank/DDBJ databases">
        <title>Multi-omics analyses provide insights into the biosynthesis of the anticancer antibiotic pleurotin in Hohenbuehelia grisea.</title>
        <authorList>
            <person name="Weaver J.A."/>
            <person name="Alberti F."/>
        </authorList>
    </citation>
    <scope>NUCLEOTIDE SEQUENCE [LARGE SCALE GENOMIC DNA]</scope>
    <source>
        <strain evidence="3">T-177</strain>
    </source>
</reference>
<dbReference type="Proteomes" id="UP001556367">
    <property type="component" value="Unassembled WGS sequence"/>
</dbReference>
<organism evidence="2 3">
    <name type="scientific">Hohenbuehelia grisea</name>
    <dbReference type="NCBI Taxonomy" id="104357"/>
    <lineage>
        <taxon>Eukaryota</taxon>
        <taxon>Fungi</taxon>
        <taxon>Dikarya</taxon>
        <taxon>Basidiomycota</taxon>
        <taxon>Agaricomycotina</taxon>
        <taxon>Agaricomycetes</taxon>
        <taxon>Agaricomycetidae</taxon>
        <taxon>Agaricales</taxon>
        <taxon>Pleurotineae</taxon>
        <taxon>Pleurotaceae</taxon>
        <taxon>Hohenbuehelia</taxon>
    </lineage>
</organism>
<dbReference type="Gene3D" id="3.40.50.300">
    <property type="entry name" value="P-loop containing nucleotide triphosphate hydrolases"/>
    <property type="match status" value="1"/>
</dbReference>
<evidence type="ECO:0000313" key="3">
    <source>
        <dbReference type="Proteomes" id="UP001556367"/>
    </source>
</evidence>
<gene>
    <name evidence="2" type="ORF">HGRIS_003265</name>
</gene>
<dbReference type="InterPro" id="IPR022812">
    <property type="entry name" value="Dynamin"/>
</dbReference>
<dbReference type="PANTHER" id="PTHR11566:SF131">
    <property type="entry name" value="GTPASE, PUTATIVE (AFU_ORTHOLOGUE AFUA_6G07630)-RELATED"/>
    <property type="match status" value="1"/>
</dbReference>
<keyword evidence="3" id="KW-1185">Reference proteome</keyword>
<dbReference type="InterPro" id="IPR027417">
    <property type="entry name" value="P-loop_NTPase"/>
</dbReference>
<dbReference type="SUPFAM" id="SSF52540">
    <property type="entry name" value="P-loop containing nucleoside triphosphate hydrolases"/>
    <property type="match status" value="1"/>
</dbReference>
<dbReference type="PRINTS" id="PR00195">
    <property type="entry name" value="DYNAMIN"/>
</dbReference>
<evidence type="ECO:0000259" key="1">
    <source>
        <dbReference type="Pfam" id="PF00350"/>
    </source>
</evidence>